<name>A0A061I4J8_CRIGR</name>
<evidence type="ECO:0000313" key="2">
    <source>
        <dbReference type="Proteomes" id="UP000030759"/>
    </source>
</evidence>
<dbReference type="Proteomes" id="UP000030759">
    <property type="component" value="Unassembled WGS sequence"/>
</dbReference>
<gene>
    <name evidence="1" type="ORF">H671_6g15500</name>
</gene>
<dbReference type="SUPFAM" id="SSF50370">
    <property type="entry name" value="Ricin B-like lectins"/>
    <property type="match status" value="1"/>
</dbReference>
<proteinExistence type="predicted"/>
<reference evidence="2" key="1">
    <citation type="journal article" date="2013" name="Nat. Biotechnol.">
        <title>Chinese hamster genome sequenced from sorted chromosomes.</title>
        <authorList>
            <person name="Brinkrolf K."/>
            <person name="Rupp O."/>
            <person name="Laux H."/>
            <person name="Kollin F."/>
            <person name="Ernst W."/>
            <person name="Linke B."/>
            <person name="Kofler R."/>
            <person name="Romand S."/>
            <person name="Hesse F."/>
            <person name="Budach W.E."/>
            <person name="Galosy S."/>
            <person name="Muller D."/>
            <person name="Noll T."/>
            <person name="Wienberg J."/>
            <person name="Jostock T."/>
            <person name="Leonard M."/>
            <person name="Grillari J."/>
            <person name="Tauch A."/>
            <person name="Goesmann A."/>
            <person name="Helk B."/>
            <person name="Mott J.E."/>
            <person name="Puhler A."/>
            <person name="Borth N."/>
        </authorList>
    </citation>
    <scope>NUCLEOTIDE SEQUENCE [LARGE SCALE GENOMIC DNA]</scope>
    <source>
        <strain evidence="2">17A/GY</strain>
    </source>
</reference>
<dbReference type="EMBL" id="KE680644">
    <property type="protein sequence ID" value="ERE71781.1"/>
    <property type="molecule type" value="Genomic_DNA"/>
</dbReference>
<organism evidence="1 2">
    <name type="scientific">Cricetulus griseus</name>
    <name type="common">Chinese hamster</name>
    <name type="synonym">Cricetulus barabensis griseus</name>
    <dbReference type="NCBI Taxonomy" id="10029"/>
    <lineage>
        <taxon>Eukaryota</taxon>
        <taxon>Metazoa</taxon>
        <taxon>Chordata</taxon>
        <taxon>Craniata</taxon>
        <taxon>Vertebrata</taxon>
        <taxon>Euteleostomi</taxon>
        <taxon>Mammalia</taxon>
        <taxon>Eutheria</taxon>
        <taxon>Euarchontoglires</taxon>
        <taxon>Glires</taxon>
        <taxon>Rodentia</taxon>
        <taxon>Myomorpha</taxon>
        <taxon>Muroidea</taxon>
        <taxon>Cricetidae</taxon>
        <taxon>Cricetinae</taxon>
        <taxon>Cricetulus</taxon>
    </lineage>
</organism>
<dbReference type="AlphaFoldDB" id="A0A061I4J8"/>
<dbReference type="PROSITE" id="PS50231">
    <property type="entry name" value="RICIN_B_LECTIN"/>
    <property type="match status" value="1"/>
</dbReference>
<dbReference type="EC" id="2.4.1.41" evidence="1"/>
<protein>
    <submittedName>
        <fullName evidence="1">Polypeptide N-acetylgalactosaminyltransferase 13-like protein</fullName>
        <ecNumber evidence="1">2.4.1.41</ecNumber>
    </submittedName>
</protein>
<keyword evidence="1" id="KW-0328">Glycosyltransferase</keyword>
<accession>A0A061I4J8</accession>
<keyword evidence="1" id="KW-0808">Transferase</keyword>
<evidence type="ECO:0000313" key="1">
    <source>
        <dbReference type="EMBL" id="ERE71781.1"/>
    </source>
</evidence>
<sequence>MKVFIVRNFNIRNVETNQCLDNMGRKENEKVGIFNCHGMGALRQHQAQTYTVPVHVTRVSVTSCMYRSYCVCFISFIHPDSQNHSTYLPWGPLALRRRNSSEYSIVSQTLHIIQL</sequence>
<dbReference type="Gene3D" id="2.80.10.50">
    <property type="match status" value="1"/>
</dbReference>
<dbReference type="InterPro" id="IPR035992">
    <property type="entry name" value="Ricin_B-like_lectins"/>
</dbReference>
<dbReference type="GO" id="GO:0004653">
    <property type="term" value="F:polypeptide N-acetylgalactosaminyltransferase activity"/>
    <property type="evidence" value="ECO:0007669"/>
    <property type="project" value="UniProtKB-EC"/>
</dbReference>